<keyword evidence="2" id="KW-1185">Reference proteome</keyword>
<evidence type="ECO:0000313" key="1">
    <source>
        <dbReference type="EMBL" id="KAG5606435.1"/>
    </source>
</evidence>
<dbReference type="AlphaFoldDB" id="A0A9J5Z0I0"/>
<proteinExistence type="predicted"/>
<comment type="caution">
    <text evidence="1">The sequence shown here is derived from an EMBL/GenBank/DDBJ whole genome shotgun (WGS) entry which is preliminary data.</text>
</comment>
<feature type="non-terminal residue" evidence="1">
    <location>
        <position position="91"/>
    </location>
</feature>
<sequence length="91" mass="10700">YTSYIHDYTLCIQYRYIALLSIQYDHYIDAGNGIYYIACQSQLLADDCYCEICTSRKGFVTLQEMPEMEFEVNTCYSCSHWNHTDCSICDK</sequence>
<organism evidence="1 2">
    <name type="scientific">Solanum commersonii</name>
    <name type="common">Commerson's wild potato</name>
    <name type="synonym">Commerson's nightshade</name>
    <dbReference type="NCBI Taxonomy" id="4109"/>
    <lineage>
        <taxon>Eukaryota</taxon>
        <taxon>Viridiplantae</taxon>
        <taxon>Streptophyta</taxon>
        <taxon>Embryophyta</taxon>
        <taxon>Tracheophyta</taxon>
        <taxon>Spermatophyta</taxon>
        <taxon>Magnoliopsida</taxon>
        <taxon>eudicotyledons</taxon>
        <taxon>Gunneridae</taxon>
        <taxon>Pentapetalae</taxon>
        <taxon>asterids</taxon>
        <taxon>lamiids</taxon>
        <taxon>Solanales</taxon>
        <taxon>Solanaceae</taxon>
        <taxon>Solanoideae</taxon>
        <taxon>Solaneae</taxon>
        <taxon>Solanum</taxon>
    </lineage>
</organism>
<gene>
    <name evidence="1" type="ORF">H5410_027927</name>
</gene>
<dbReference type="EMBL" id="JACXVP010000005">
    <property type="protein sequence ID" value="KAG5606435.1"/>
    <property type="molecule type" value="Genomic_DNA"/>
</dbReference>
<dbReference type="Proteomes" id="UP000824120">
    <property type="component" value="Chromosome 5"/>
</dbReference>
<protein>
    <submittedName>
        <fullName evidence="1">Uncharacterized protein</fullName>
    </submittedName>
</protein>
<name>A0A9J5Z0I0_SOLCO</name>
<accession>A0A9J5Z0I0</accession>
<evidence type="ECO:0000313" key="2">
    <source>
        <dbReference type="Proteomes" id="UP000824120"/>
    </source>
</evidence>
<reference evidence="1 2" key="1">
    <citation type="submission" date="2020-09" db="EMBL/GenBank/DDBJ databases">
        <title>De no assembly of potato wild relative species, Solanum commersonii.</title>
        <authorList>
            <person name="Cho K."/>
        </authorList>
    </citation>
    <scope>NUCLEOTIDE SEQUENCE [LARGE SCALE GENOMIC DNA]</scope>
    <source>
        <strain evidence="1">LZ3.2</strain>
        <tissue evidence="1">Leaf</tissue>
    </source>
</reference>